<keyword evidence="2" id="KW-1185">Reference proteome</keyword>
<sequence>MIVLTTFITTDRGYRKILENKLYDSYIHKHIRYPVIDEEKWNLLLFLVEQHKSLTPLQREKYIISTMLVQIALDTHDFVPVKQHADTENEMIEKQLQVLSGDYYSGLYYLLLAEAGEIQFIQILANAIREINELKVTLYYEEQLPLETWLNIKMKLNASVLVHVAKYLHDPELESIIQNWLMYRRLDTEEADNGYTLLRKEWEARNNKATSIPLIDGKLIRDFEKAVYRDVSELSSSSLFMEQFIYSRETKEIRTSRL</sequence>
<organism evidence="1 2">
    <name type="scientific">Oceanobacillus oncorhynchi</name>
    <dbReference type="NCBI Taxonomy" id="545501"/>
    <lineage>
        <taxon>Bacteria</taxon>
        <taxon>Bacillati</taxon>
        <taxon>Bacillota</taxon>
        <taxon>Bacilli</taxon>
        <taxon>Bacillales</taxon>
        <taxon>Bacillaceae</taxon>
        <taxon>Oceanobacillus</taxon>
    </lineage>
</organism>
<reference evidence="1 2" key="1">
    <citation type="submission" date="2014-11" db="EMBL/GenBank/DDBJ databases">
        <authorList>
            <person name="Urmite Genomes Urmite Genomes"/>
        </authorList>
    </citation>
    <scope>NUCLEOTIDE SEQUENCE [LARGE SCALE GENOMIC DNA]</scope>
    <source>
        <strain evidence="1 2">Oc5</strain>
    </source>
</reference>
<dbReference type="Pfam" id="PF07307">
    <property type="entry name" value="HEPPP_synt_1"/>
    <property type="match status" value="1"/>
</dbReference>
<evidence type="ECO:0000313" key="1">
    <source>
        <dbReference type="EMBL" id="CEI83752.1"/>
    </source>
</evidence>
<dbReference type="Proteomes" id="UP000040453">
    <property type="component" value="Unassembled WGS sequence"/>
</dbReference>
<dbReference type="EMBL" id="CDGG01000001">
    <property type="protein sequence ID" value="CEI83752.1"/>
    <property type="molecule type" value="Genomic_DNA"/>
</dbReference>
<evidence type="ECO:0000313" key="2">
    <source>
        <dbReference type="Proteomes" id="UP000040453"/>
    </source>
</evidence>
<protein>
    <submittedName>
        <fullName evidence="1">Heptaprenyl diphosphate synthase component 1</fullName>
    </submittedName>
</protein>
<dbReference type="Gene3D" id="1.20.120.1450">
    <property type="match status" value="1"/>
</dbReference>
<name>A0A0A1MWF2_9BACI</name>
<gene>
    <name evidence="1" type="primary">hepS</name>
    <name evidence="1" type="ORF">BN997_03673</name>
</gene>
<dbReference type="InterPro" id="IPR009920">
    <property type="entry name" value="HEPPP_synth_su1"/>
</dbReference>
<proteinExistence type="predicted"/>
<dbReference type="AlphaFoldDB" id="A0A0A1MWF2"/>
<dbReference type="GO" id="GO:0009234">
    <property type="term" value="P:menaquinone biosynthetic process"/>
    <property type="evidence" value="ECO:0007669"/>
    <property type="project" value="InterPro"/>
</dbReference>
<accession>A0A0A1MWF2</accession>
<dbReference type="STRING" id="545501.BN997_03673"/>